<protein>
    <submittedName>
        <fullName evidence="1">Uncharacterized protein</fullName>
    </submittedName>
</protein>
<accession>A0ACC2Q9C0</accession>
<sequence>MNGWTNFAKSFVIVYYFRTTHVFVLPLCPVTRHIITNSLFFSNLSSTQSINLFFGLPLPLQHAFYPSSSHDYTKTNAFLSMIQSLEPPIFHTELAAVKVLLSVFDIRCRPR</sequence>
<evidence type="ECO:0000313" key="1">
    <source>
        <dbReference type="EMBL" id="KAJ8711571.1"/>
    </source>
</evidence>
<proteinExistence type="predicted"/>
<keyword evidence="2" id="KW-1185">Reference proteome</keyword>
<comment type="caution">
    <text evidence="1">The sequence shown here is derived from an EMBL/GenBank/DDBJ whole genome shotgun (WGS) entry which is preliminary data.</text>
</comment>
<organism evidence="1 2">
    <name type="scientific">Mythimna loreyi</name>
    <dbReference type="NCBI Taxonomy" id="667449"/>
    <lineage>
        <taxon>Eukaryota</taxon>
        <taxon>Metazoa</taxon>
        <taxon>Ecdysozoa</taxon>
        <taxon>Arthropoda</taxon>
        <taxon>Hexapoda</taxon>
        <taxon>Insecta</taxon>
        <taxon>Pterygota</taxon>
        <taxon>Neoptera</taxon>
        <taxon>Endopterygota</taxon>
        <taxon>Lepidoptera</taxon>
        <taxon>Glossata</taxon>
        <taxon>Ditrysia</taxon>
        <taxon>Noctuoidea</taxon>
        <taxon>Noctuidae</taxon>
        <taxon>Noctuinae</taxon>
        <taxon>Hadenini</taxon>
        <taxon>Mythimna</taxon>
    </lineage>
</organism>
<dbReference type="Proteomes" id="UP001231649">
    <property type="component" value="Chromosome 22"/>
</dbReference>
<evidence type="ECO:0000313" key="2">
    <source>
        <dbReference type="Proteomes" id="UP001231649"/>
    </source>
</evidence>
<name>A0ACC2Q9C0_9NEOP</name>
<reference evidence="1" key="1">
    <citation type="submission" date="2023-03" db="EMBL/GenBank/DDBJ databases">
        <title>Chromosome-level genomes of two armyworms, Mythimna separata and Mythimna loreyi, provide insights into the biosynthesis and reception of sex pheromones.</title>
        <authorList>
            <person name="Zhao H."/>
        </authorList>
    </citation>
    <scope>NUCLEOTIDE SEQUENCE</scope>
    <source>
        <strain evidence="1">BeijingLab</strain>
    </source>
</reference>
<dbReference type="EMBL" id="CM056798">
    <property type="protein sequence ID" value="KAJ8711571.1"/>
    <property type="molecule type" value="Genomic_DNA"/>
</dbReference>
<gene>
    <name evidence="1" type="ORF">PYW08_008525</name>
</gene>